<evidence type="ECO:0000256" key="4">
    <source>
        <dbReference type="ARBA" id="ARBA00022692"/>
    </source>
</evidence>
<dbReference type="Pfam" id="PF00528">
    <property type="entry name" value="BPD_transp_1"/>
    <property type="match status" value="1"/>
</dbReference>
<evidence type="ECO:0000256" key="5">
    <source>
        <dbReference type="ARBA" id="ARBA00022989"/>
    </source>
</evidence>
<feature type="transmembrane region" description="Helical" evidence="7">
    <location>
        <begin position="143"/>
        <end position="163"/>
    </location>
</feature>
<comment type="similarity">
    <text evidence="7">Belongs to the binding-protein-dependent transport system permease family.</text>
</comment>
<sequence length="283" mass="30536">MTSRSSRLTSKTLVNLALAIGLCYALAPLLFIILAACKTASGTLSGDLFSFRELDPAANFKALVHADGGIYFRWYLNSIFYAGVGAVVSGVICAAAGYAFDKYAFRGKEKLYGLVLLGVLVPGTLTTLPLYLIASKIHLVNTVWAVLIPSVVSPFGVFLARIYSQAYVPVEVMEAARLDGAGDLKVFRSIGLPLLKPGLATVMLFQFSAIWNGFYLPYVMLNNEKLFPVSLGLYIWNYQAAAESPTFIAQVLTGSALAILPIIAIFIGLQRFWRSGITAGAVK</sequence>
<feature type="transmembrane region" description="Helical" evidence="7">
    <location>
        <begin position="247"/>
        <end position="269"/>
    </location>
</feature>
<dbReference type="PANTHER" id="PTHR43744:SF12">
    <property type="entry name" value="ABC TRANSPORTER PERMEASE PROTEIN MG189-RELATED"/>
    <property type="match status" value="1"/>
</dbReference>
<dbReference type="PANTHER" id="PTHR43744">
    <property type="entry name" value="ABC TRANSPORTER PERMEASE PROTEIN MG189-RELATED-RELATED"/>
    <property type="match status" value="1"/>
</dbReference>
<dbReference type="SUPFAM" id="SSF161098">
    <property type="entry name" value="MetI-like"/>
    <property type="match status" value="1"/>
</dbReference>
<comment type="caution">
    <text evidence="9">The sequence shown here is derived from an EMBL/GenBank/DDBJ whole genome shotgun (WGS) entry which is preliminary data.</text>
</comment>
<gene>
    <name evidence="9" type="ORF">KDL01_26970</name>
</gene>
<comment type="subcellular location">
    <subcellularLocation>
        <location evidence="1 7">Cell membrane</location>
        <topology evidence="1 7">Multi-pass membrane protein</topology>
    </subcellularLocation>
</comment>
<organism evidence="9 10">
    <name type="scientific">Actinospica durhamensis</name>
    <dbReference type="NCBI Taxonomy" id="1508375"/>
    <lineage>
        <taxon>Bacteria</taxon>
        <taxon>Bacillati</taxon>
        <taxon>Actinomycetota</taxon>
        <taxon>Actinomycetes</taxon>
        <taxon>Catenulisporales</taxon>
        <taxon>Actinospicaceae</taxon>
        <taxon>Actinospica</taxon>
    </lineage>
</organism>
<feature type="transmembrane region" description="Helical" evidence="7">
    <location>
        <begin position="12"/>
        <end position="36"/>
    </location>
</feature>
<evidence type="ECO:0000313" key="10">
    <source>
        <dbReference type="Proteomes" id="UP000675781"/>
    </source>
</evidence>
<evidence type="ECO:0000256" key="6">
    <source>
        <dbReference type="ARBA" id="ARBA00023136"/>
    </source>
</evidence>
<keyword evidence="5 7" id="KW-1133">Transmembrane helix</keyword>
<evidence type="ECO:0000256" key="1">
    <source>
        <dbReference type="ARBA" id="ARBA00004651"/>
    </source>
</evidence>
<name>A0A941EXR9_9ACTN</name>
<evidence type="ECO:0000313" key="9">
    <source>
        <dbReference type="EMBL" id="MBR7836949.1"/>
    </source>
</evidence>
<dbReference type="GO" id="GO:0005886">
    <property type="term" value="C:plasma membrane"/>
    <property type="evidence" value="ECO:0007669"/>
    <property type="project" value="UniProtKB-SubCell"/>
</dbReference>
<dbReference type="GO" id="GO:0055085">
    <property type="term" value="P:transmembrane transport"/>
    <property type="evidence" value="ECO:0007669"/>
    <property type="project" value="InterPro"/>
</dbReference>
<accession>A0A941EXR9</accession>
<feature type="domain" description="ABC transmembrane type-1" evidence="8">
    <location>
        <begin position="75"/>
        <end position="269"/>
    </location>
</feature>
<dbReference type="EMBL" id="JAGSOG010000172">
    <property type="protein sequence ID" value="MBR7836949.1"/>
    <property type="molecule type" value="Genomic_DNA"/>
</dbReference>
<evidence type="ECO:0000256" key="3">
    <source>
        <dbReference type="ARBA" id="ARBA00022475"/>
    </source>
</evidence>
<evidence type="ECO:0000256" key="7">
    <source>
        <dbReference type="RuleBase" id="RU363032"/>
    </source>
</evidence>
<evidence type="ECO:0000259" key="8">
    <source>
        <dbReference type="PROSITE" id="PS50928"/>
    </source>
</evidence>
<keyword evidence="4 7" id="KW-0812">Transmembrane</keyword>
<dbReference type="PROSITE" id="PS50928">
    <property type="entry name" value="ABC_TM1"/>
    <property type="match status" value="1"/>
</dbReference>
<keyword evidence="10" id="KW-1185">Reference proteome</keyword>
<dbReference type="Proteomes" id="UP000675781">
    <property type="component" value="Unassembled WGS sequence"/>
</dbReference>
<feature type="transmembrane region" description="Helical" evidence="7">
    <location>
        <begin position="198"/>
        <end position="218"/>
    </location>
</feature>
<keyword evidence="2 7" id="KW-0813">Transport</keyword>
<proteinExistence type="inferred from homology"/>
<keyword evidence="3" id="KW-1003">Cell membrane</keyword>
<feature type="transmembrane region" description="Helical" evidence="7">
    <location>
        <begin position="79"/>
        <end position="99"/>
    </location>
</feature>
<reference evidence="9" key="1">
    <citation type="submission" date="2021-04" db="EMBL/GenBank/DDBJ databases">
        <title>Genome based classification of Actinospica acidithermotolerans sp. nov., an actinobacterium isolated from an Indonesian hot spring.</title>
        <authorList>
            <person name="Kusuma A.B."/>
            <person name="Putra K.E."/>
            <person name="Nafisah S."/>
            <person name="Loh J."/>
            <person name="Nouioui I."/>
            <person name="Goodfellow M."/>
        </authorList>
    </citation>
    <scope>NUCLEOTIDE SEQUENCE</scope>
    <source>
        <strain evidence="9">CSCA 57</strain>
    </source>
</reference>
<feature type="transmembrane region" description="Helical" evidence="7">
    <location>
        <begin position="111"/>
        <end position="131"/>
    </location>
</feature>
<dbReference type="CDD" id="cd06261">
    <property type="entry name" value="TM_PBP2"/>
    <property type="match status" value="1"/>
</dbReference>
<dbReference type="RefSeq" id="WP_212531421.1">
    <property type="nucleotide sequence ID" value="NZ_JAGSOG010000172.1"/>
</dbReference>
<dbReference type="InterPro" id="IPR035906">
    <property type="entry name" value="MetI-like_sf"/>
</dbReference>
<dbReference type="AlphaFoldDB" id="A0A941EXR9"/>
<dbReference type="Gene3D" id="1.10.3720.10">
    <property type="entry name" value="MetI-like"/>
    <property type="match status" value="1"/>
</dbReference>
<keyword evidence="6 7" id="KW-0472">Membrane</keyword>
<protein>
    <submittedName>
        <fullName evidence="9">Carbohydrate ABC transporter permease</fullName>
    </submittedName>
</protein>
<dbReference type="InterPro" id="IPR000515">
    <property type="entry name" value="MetI-like"/>
</dbReference>
<evidence type="ECO:0000256" key="2">
    <source>
        <dbReference type="ARBA" id="ARBA00022448"/>
    </source>
</evidence>